<protein>
    <submittedName>
        <fullName evidence="2">RNA-binding Zn ribbon-like protein</fullName>
    </submittedName>
</protein>
<dbReference type="InterPro" id="IPR023286">
    <property type="entry name" value="ABATE_dom_sf"/>
</dbReference>
<comment type="caution">
    <text evidence="2">The sequence shown here is derived from an EMBL/GenBank/DDBJ whole genome shotgun (WGS) entry which is preliminary data.</text>
</comment>
<dbReference type="Gene3D" id="1.10.3300.10">
    <property type="entry name" value="Jann2411-like domain"/>
    <property type="match status" value="1"/>
</dbReference>
<dbReference type="PANTHER" id="PTHR35525">
    <property type="entry name" value="BLL6575 PROTEIN"/>
    <property type="match status" value="1"/>
</dbReference>
<dbReference type="Pfam" id="PF11706">
    <property type="entry name" value="zf-CGNR"/>
    <property type="match status" value="1"/>
</dbReference>
<dbReference type="InterPro" id="IPR010852">
    <property type="entry name" value="ABATE"/>
</dbReference>
<dbReference type="Proteomes" id="UP000741013">
    <property type="component" value="Unassembled WGS sequence"/>
</dbReference>
<evidence type="ECO:0000259" key="1">
    <source>
        <dbReference type="Pfam" id="PF11706"/>
    </source>
</evidence>
<accession>A0ABS4PRZ6</accession>
<dbReference type="InterPro" id="IPR021005">
    <property type="entry name" value="Znf_CGNR"/>
</dbReference>
<sequence length="173" mass="18996">MTTDPRPLVGEPLALDLLNTWWDTTGELEDLLTDVAGLKIWLDSAGLRVPADEATLEATRDARAALAAARAAEPDLGPLNDVLARGRLKLSVAGTQPRESAEVPDTAWLPGWLAARNYLELLKQEPARIRRCANPQCVLHFFDISKNGKRAWCSMALCGNRAKAARHYSRNRG</sequence>
<dbReference type="SUPFAM" id="SSF160904">
    <property type="entry name" value="Jann2411-like"/>
    <property type="match status" value="1"/>
</dbReference>
<proteinExistence type="predicted"/>
<dbReference type="EMBL" id="JAGGMS010000001">
    <property type="protein sequence ID" value="MBP2182206.1"/>
    <property type="molecule type" value="Genomic_DNA"/>
</dbReference>
<dbReference type="PANTHER" id="PTHR35525:SF3">
    <property type="entry name" value="BLL6575 PROTEIN"/>
    <property type="match status" value="1"/>
</dbReference>
<reference evidence="2 3" key="1">
    <citation type="submission" date="2021-03" db="EMBL/GenBank/DDBJ databases">
        <title>Sequencing the genomes of 1000 actinobacteria strains.</title>
        <authorList>
            <person name="Klenk H.-P."/>
        </authorList>
    </citation>
    <scope>NUCLEOTIDE SEQUENCE [LARGE SCALE GENOMIC DNA]</scope>
    <source>
        <strain evidence="2 3">DSM 45510</strain>
    </source>
</reference>
<organism evidence="2 3">
    <name type="scientific">Amycolatopsis magusensis</name>
    <dbReference type="NCBI Taxonomy" id="882444"/>
    <lineage>
        <taxon>Bacteria</taxon>
        <taxon>Bacillati</taxon>
        <taxon>Actinomycetota</taxon>
        <taxon>Actinomycetes</taxon>
        <taxon>Pseudonocardiales</taxon>
        <taxon>Pseudonocardiaceae</taxon>
        <taxon>Amycolatopsis</taxon>
    </lineage>
</organism>
<keyword evidence="3" id="KW-1185">Reference proteome</keyword>
<dbReference type="Pfam" id="PF07336">
    <property type="entry name" value="ABATE"/>
    <property type="match status" value="1"/>
</dbReference>
<evidence type="ECO:0000313" key="3">
    <source>
        <dbReference type="Proteomes" id="UP000741013"/>
    </source>
</evidence>
<evidence type="ECO:0000313" key="2">
    <source>
        <dbReference type="EMBL" id="MBP2182206.1"/>
    </source>
</evidence>
<name>A0ABS4PRZ6_9PSEU</name>
<gene>
    <name evidence="2" type="ORF">JOM49_003732</name>
</gene>
<feature type="domain" description="Zinc finger CGNR" evidence="1">
    <location>
        <begin position="128"/>
        <end position="170"/>
    </location>
</feature>
<dbReference type="RefSeq" id="WP_209665558.1">
    <property type="nucleotide sequence ID" value="NZ_JAGGMS010000001.1"/>
</dbReference>